<organism evidence="1">
    <name type="scientific">Magallana gigas</name>
    <name type="common">Pacific oyster</name>
    <name type="synonym">Crassostrea gigas</name>
    <dbReference type="NCBI Taxonomy" id="29159"/>
    <lineage>
        <taxon>Eukaryota</taxon>
        <taxon>Metazoa</taxon>
        <taxon>Spiralia</taxon>
        <taxon>Lophotrochozoa</taxon>
        <taxon>Mollusca</taxon>
        <taxon>Bivalvia</taxon>
        <taxon>Autobranchia</taxon>
        <taxon>Pteriomorphia</taxon>
        <taxon>Ostreida</taxon>
        <taxon>Ostreoidea</taxon>
        <taxon>Ostreidae</taxon>
        <taxon>Magallana</taxon>
    </lineage>
</organism>
<proteinExistence type="predicted"/>
<name>K1QX32_MAGGI</name>
<gene>
    <name evidence="1" type="ORF">CGI_10009411</name>
</gene>
<dbReference type="InParanoid" id="K1QX32"/>
<protein>
    <submittedName>
        <fullName evidence="1">Uncharacterized protein</fullName>
    </submittedName>
</protein>
<accession>K1QX32</accession>
<reference evidence="1" key="1">
    <citation type="journal article" date="2012" name="Nature">
        <title>The oyster genome reveals stress adaptation and complexity of shell formation.</title>
        <authorList>
            <person name="Zhang G."/>
            <person name="Fang X."/>
            <person name="Guo X."/>
            <person name="Li L."/>
            <person name="Luo R."/>
            <person name="Xu F."/>
            <person name="Yang P."/>
            <person name="Zhang L."/>
            <person name="Wang X."/>
            <person name="Qi H."/>
            <person name="Xiong Z."/>
            <person name="Que H."/>
            <person name="Xie Y."/>
            <person name="Holland P.W."/>
            <person name="Paps J."/>
            <person name="Zhu Y."/>
            <person name="Wu F."/>
            <person name="Chen Y."/>
            <person name="Wang J."/>
            <person name="Peng C."/>
            <person name="Meng J."/>
            <person name="Yang L."/>
            <person name="Liu J."/>
            <person name="Wen B."/>
            <person name="Zhang N."/>
            <person name="Huang Z."/>
            <person name="Zhu Q."/>
            <person name="Feng Y."/>
            <person name="Mount A."/>
            <person name="Hedgecock D."/>
            <person name="Xu Z."/>
            <person name="Liu Y."/>
            <person name="Domazet-Loso T."/>
            <person name="Du Y."/>
            <person name="Sun X."/>
            <person name="Zhang S."/>
            <person name="Liu B."/>
            <person name="Cheng P."/>
            <person name="Jiang X."/>
            <person name="Li J."/>
            <person name="Fan D."/>
            <person name="Wang W."/>
            <person name="Fu W."/>
            <person name="Wang T."/>
            <person name="Wang B."/>
            <person name="Zhang J."/>
            <person name="Peng Z."/>
            <person name="Li Y."/>
            <person name="Li N."/>
            <person name="Wang J."/>
            <person name="Chen M."/>
            <person name="He Y."/>
            <person name="Tan F."/>
            <person name="Song X."/>
            <person name="Zheng Q."/>
            <person name="Huang R."/>
            <person name="Yang H."/>
            <person name="Du X."/>
            <person name="Chen L."/>
            <person name="Yang M."/>
            <person name="Gaffney P.M."/>
            <person name="Wang S."/>
            <person name="Luo L."/>
            <person name="She Z."/>
            <person name="Ming Y."/>
            <person name="Huang W."/>
            <person name="Zhang S."/>
            <person name="Huang B."/>
            <person name="Zhang Y."/>
            <person name="Qu T."/>
            <person name="Ni P."/>
            <person name="Miao G."/>
            <person name="Wang J."/>
            <person name="Wang Q."/>
            <person name="Steinberg C.E."/>
            <person name="Wang H."/>
            <person name="Li N."/>
            <person name="Qian L."/>
            <person name="Zhang G."/>
            <person name="Li Y."/>
            <person name="Yang H."/>
            <person name="Liu X."/>
            <person name="Wang J."/>
            <person name="Yin Y."/>
            <person name="Wang J."/>
        </authorList>
    </citation>
    <scope>NUCLEOTIDE SEQUENCE [LARGE SCALE GENOMIC DNA]</scope>
    <source>
        <strain evidence="1">05x7-T-G4-1.051#20</strain>
    </source>
</reference>
<dbReference type="AlphaFoldDB" id="K1QX32"/>
<sequence>MDMRPELTETTSLVAVNGDALKVMGKAIFKIQLGNLALQRELIVAGIEDECLLGLDILQDCQFGPAVIDLNESRILMNGFEIQCSKSESEDLYLQSTHKEWKNNSRDDH</sequence>
<dbReference type="EMBL" id="JH818025">
    <property type="protein sequence ID" value="EKC41477.1"/>
    <property type="molecule type" value="Genomic_DNA"/>
</dbReference>
<evidence type="ECO:0000313" key="1">
    <source>
        <dbReference type="EMBL" id="EKC41477.1"/>
    </source>
</evidence>
<dbReference type="HOGENOM" id="CLU_2186457_0_0_1"/>